<comment type="caution">
    <text evidence="2">The sequence shown here is derived from an EMBL/GenBank/DDBJ whole genome shotgun (WGS) entry which is preliminary data.</text>
</comment>
<proteinExistence type="predicted"/>
<protein>
    <submittedName>
        <fullName evidence="2">Uncharacterized protein</fullName>
    </submittedName>
</protein>
<name>A0AAD7J8B6_9AGAR</name>
<evidence type="ECO:0000313" key="2">
    <source>
        <dbReference type="EMBL" id="KAJ7759195.1"/>
    </source>
</evidence>
<dbReference type="Proteomes" id="UP001215598">
    <property type="component" value="Unassembled WGS sequence"/>
</dbReference>
<organism evidence="2 3">
    <name type="scientific">Mycena metata</name>
    <dbReference type="NCBI Taxonomy" id="1033252"/>
    <lineage>
        <taxon>Eukaryota</taxon>
        <taxon>Fungi</taxon>
        <taxon>Dikarya</taxon>
        <taxon>Basidiomycota</taxon>
        <taxon>Agaricomycotina</taxon>
        <taxon>Agaricomycetes</taxon>
        <taxon>Agaricomycetidae</taxon>
        <taxon>Agaricales</taxon>
        <taxon>Marasmiineae</taxon>
        <taxon>Mycenaceae</taxon>
        <taxon>Mycena</taxon>
    </lineage>
</organism>
<accession>A0AAD7J8B6</accession>
<sequence length="219" mass="24738">MPCHTQIPSAQRPLRMLRLPPCASHAESRSFPPKSWILLHPRLSSTRHLSLGPPLLRKSPMTSPSRRPHPHRRKDASRIYAAPSLTTNRSLTRLPQHGLITRMVQCLLSSLTRVSRPHPAPRRPRIVVQSTPAPPLLHFYIVPRSPPRPAFHPSLRVLFSKNIAHQSKSRPPPVPQRTRCFVPLPSLLALPPSRAPFCKNIARRSRSSPASPRHLIYPP</sequence>
<keyword evidence="3" id="KW-1185">Reference proteome</keyword>
<reference evidence="2" key="1">
    <citation type="submission" date="2023-03" db="EMBL/GenBank/DDBJ databases">
        <title>Massive genome expansion in bonnet fungi (Mycena s.s.) driven by repeated elements and novel gene families across ecological guilds.</title>
        <authorList>
            <consortium name="Lawrence Berkeley National Laboratory"/>
            <person name="Harder C.B."/>
            <person name="Miyauchi S."/>
            <person name="Viragh M."/>
            <person name="Kuo A."/>
            <person name="Thoen E."/>
            <person name="Andreopoulos B."/>
            <person name="Lu D."/>
            <person name="Skrede I."/>
            <person name="Drula E."/>
            <person name="Henrissat B."/>
            <person name="Morin E."/>
            <person name="Kohler A."/>
            <person name="Barry K."/>
            <person name="LaButti K."/>
            <person name="Morin E."/>
            <person name="Salamov A."/>
            <person name="Lipzen A."/>
            <person name="Mereny Z."/>
            <person name="Hegedus B."/>
            <person name="Baldrian P."/>
            <person name="Stursova M."/>
            <person name="Weitz H."/>
            <person name="Taylor A."/>
            <person name="Grigoriev I.V."/>
            <person name="Nagy L.G."/>
            <person name="Martin F."/>
            <person name="Kauserud H."/>
        </authorList>
    </citation>
    <scope>NUCLEOTIDE SEQUENCE</scope>
    <source>
        <strain evidence="2">CBHHK182m</strain>
    </source>
</reference>
<evidence type="ECO:0000256" key="1">
    <source>
        <dbReference type="SAM" id="MobiDB-lite"/>
    </source>
</evidence>
<gene>
    <name evidence="2" type="ORF">B0H16DRAFT_1534744</name>
</gene>
<feature type="region of interest" description="Disordered" evidence="1">
    <location>
        <begin position="48"/>
        <end position="84"/>
    </location>
</feature>
<evidence type="ECO:0000313" key="3">
    <source>
        <dbReference type="Proteomes" id="UP001215598"/>
    </source>
</evidence>
<dbReference type="AlphaFoldDB" id="A0AAD7J8B6"/>
<feature type="compositionally biased region" description="Basic residues" evidence="1">
    <location>
        <begin position="66"/>
        <end position="75"/>
    </location>
</feature>
<dbReference type="EMBL" id="JARKIB010000040">
    <property type="protein sequence ID" value="KAJ7759195.1"/>
    <property type="molecule type" value="Genomic_DNA"/>
</dbReference>